<dbReference type="InterPro" id="IPR032710">
    <property type="entry name" value="NTF2-like_dom_sf"/>
</dbReference>
<keyword evidence="3" id="KW-1185">Reference proteome</keyword>
<feature type="domain" description="YchJ-like middle NTF2-like" evidence="1">
    <location>
        <begin position="29"/>
        <end position="124"/>
    </location>
</feature>
<dbReference type="RefSeq" id="WP_168659592.1">
    <property type="nucleotide sequence ID" value="NZ_CP051180.1"/>
</dbReference>
<evidence type="ECO:0000313" key="3">
    <source>
        <dbReference type="Proteomes" id="UP000501602"/>
    </source>
</evidence>
<dbReference type="PANTHER" id="PTHR33747">
    <property type="entry name" value="UPF0225 PROTEIN SCO1677"/>
    <property type="match status" value="1"/>
</dbReference>
<dbReference type="NCBIfam" id="NF002449">
    <property type="entry name" value="PRK01617.1"/>
    <property type="match status" value="1"/>
</dbReference>
<dbReference type="AlphaFoldDB" id="A0A6H1UEW0"/>
<dbReference type="Pfam" id="PF02810">
    <property type="entry name" value="SEC-C"/>
    <property type="match status" value="2"/>
</dbReference>
<proteinExistence type="predicted"/>
<dbReference type="Gene3D" id="3.10.450.50">
    <property type="match status" value="1"/>
</dbReference>
<evidence type="ECO:0000313" key="2">
    <source>
        <dbReference type="EMBL" id="QIZ76332.1"/>
    </source>
</evidence>
<dbReference type="EMBL" id="CP051180">
    <property type="protein sequence ID" value="QIZ76332.1"/>
    <property type="molecule type" value="Genomic_DNA"/>
</dbReference>
<sequence>MNLCPCGSQRNYSMCCQPLHLDNAVASSADRLMASRYCAFVQGQAHYLLATHHANFRGELTESELANACQQTDFCRLDIIDVVHQGDTAEVEFKAWYRESTGLGVLHERSRFVKEQGRWLYCDGDINQLSPMPQRNDPCPCGSTKKFKRCCG</sequence>
<dbReference type="Pfam" id="PF17775">
    <property type="entry name" value="YchJ_M-like"/>
    <property type="match status" value="1"/>
</dbReference>
<accession>A0A6H1UEW0</accession>
<dbReference type="InterPro" id="IPR004027">
    <property type="entry name" value="SEC_C_motif"/>
</dbReference>
<organism evidence="2 3">
    <name type="scientific">Ferrimonas lipolytica</name>
    <dbReference type="NCBI Taxonomy" id="2724191"/>
    <lineage>
        <taxon>Bacteria</taxon>
        <taxon>Pseudomonadati</taxon>
        <taxon>Pseudomonadota</taxon>
        <taxon>Gammaproteobacteria</taxon>
        <taxon>Alteromonadales</taxon>
        <taxon>Ferrimonadaceae</taxon>
        <taxon>Ferrimonas</taxon>
    </lineage>
</organism>
<dbReference type="PANTHER" id="PTHR33747:SF1">
    <property type="entry name" value="ADENYLATE CYCLASE-ASSOCIATED CAP C-TERMINAL DOMAIN-CONTAINING PROTEIN"/>
    <property type="match status" value="1"/>
</dbReference>
<dbReference type="SUPFAM" id="SSF103642">
    <property type="entry name" value="Sec-C motif"/>
    <property type="match status" value="1"/>
</dbReference>
<dbReference type="InterPro" id="IPR048469">
    <property type="entry name" value="YchJ-like_M"/>
</dbReference>
<dbReference type="KEGG" id="fes:HER31_05240"/>
<name>A0A6H1UEW0_9GAMM</name>
<protein>
    <submittedName>
        <fullName evidence="2">YchJ family protein</fullName>
    </submittedName>
</protein>
<dbReference type="SUPFAM" id="SSF54427">
    <property type="entry name" value="NTF2-like"/>
    <property type="match status" value="1"/>
</dbReference>
<reference evidence="2 3" key="1">
    <citation type="submission" date="2020-04" db="EMBL/GenBank/DDBJ databases">
        <title>Ferrimonas sp. S7 isolated from sea water.</title>
        <authorList>
            <person name="Bae S.S."/>
            <person name="Baek K."/>
        </authorList>
    </citation>
    <scope>NUCLEOTIDE SEQUENCE [LARGE SCALE GENOMIC DNA]</scope>
    <source>
        <strain evidence="2 3">S7</strain>
    </source>
</reference>
<evidence type="ECO:0000259" key="1">
    <source>
        <dbReference type="Pfam" id="PF17775"/>
    </source>
</evidence>
<gene>
    <name evidence="2" type="ORF">HER31_05240</name>
</gene>
<dbReference type="Proteomes" id="UP000501602">
    <property type="component" value="Chromosome"/>
</dbReference>